<keyword evidence="9" id="KW-1185">Reference proteome</keyword>
<evidence type="ECO:0000313" key="8">
    <source>
        <dbReference type="EMBL" id="KAK3673638.1"/>
    </source>
</evidence>
<reference evidence="8" key="1">
    <citation type="submission" date="2023-07" db="EMBL/GenBank/DDBJ databases">
        <title>Black Yeasts Isolated from many extreme environments.</title>
        <authorList>
            <person name="Coleine C."/>
            <person name="Stajich J.E."/>
            <person name="Selbmann L."/>
        </authorList>
    </citation>
    <scope>NUCLEOTIDE SEQUENCE</scope>
    <source>
        <strain evidence="8">CCFEE 5485</strain>
    </source>
</reference>
<proteinExistence type="predicted"/>
<dbReference type="PANTHER" id="PTHR31779:SF5">
    <property type="entry name" value="ZN(II)2CYS6 TRANSCRIPTION FACTOR (EUROFUNG)"/>
    <property type="match status" value="1"/>
</dbReference>
<feature type="region of interest" description="Disordered" evidence="7">
    <location>
        <begin position="23"/>
        <end position="60"/>
    </location>
</feature>
<evidence type="ECO:0000313" key="9">
    <source>
        <dbReference type="Proteomes" id="UP001274830"/>
    </source>
</evidence>
<accession>A0AAE0WKZ0</accession>
<protein>
    <recommendedName>
        <fullName evidence="10">Transcription factor domain-containing protein</fullName>
    </recommendedName>
</protein>
<dbReference type="AlphaFoldDB" id="A0AAE0WKZ0"/>
<evidence type="ECO:0000256" key="3">
    <source>
        <dbReference type="ARBA" id="ARBA00023015"/>
    </source>
</evidence>
<dbReference type="GO" id="GO:0009410">
    <property type="term" value="P:response to xenobiotic stimulus"/>
    <property type="evidence" value="ECO:0007669"/>
    <property type="project" value="TreeGrafter"/>
</dbReference>
<dbReference type="GO" id="GO:0046872">
    <property type="term" value="F:metal ion binding"/>
    <property type="evidence" value="ECO:0007669"/>
    <property type="project" value="UniProtKB-KW"/>
</dbReference>
<keyword evidence="5" id="KW-0804">Transcription</keyword>
<comment type="caution">
    <text evidence="8">The sequence shown here is derived from an EMBL/GenBank/DDBJ whole genome shotgun (WGS) entry which is preliminary data.</text>
</comment>
<keyword evidence="2" id="KW-0862">Zinc</keyword>
<evidence type="ECO:0000256" key="6">
    <source>
        <dbReference type="ARBA" id="ARBA00023242"/>
    </source>
</evidence>
<evidence type="ECO:0000256" key="5">
    <source>
        <dbReference type="ARBA" id="ARBA00023163"/>
    </source>
</evidence>
<dbReference type="EMBL" id="JAUTXT010000024">
    <property type="protein sequence ID" value="KAK3673638.1"/>
    <property type="molecule type" value="Genomic_DNA"/>
</dbReference>
<keyword evidence="4" id="KW-0238">DNA-binding</keyword>
<dbReference type="GO" id="GO:0003677">
    <property type="term" value="F:DNA binding"/>
    <property type="evidence" value="ECO:0007669"/>
    <property type="project" value="UniProtKB-KW"/>
</dbReference>
<dbReference type="GO" id="GO:0003700">
    <property type="term" value="F:DNA-binding transcription factor activity"/>
    <property type="evidence" value="ECO:0007669"/>
    <property type="project" value="TreeGrafter"/>
</dbReference>
<organism evidence="8 9">
    <name type="scientific">Recurvomyces mirabilis</name>
    <dbReference type="NCBI Taxonomy" id="574656"/>
    <lineage>
        <taxon>Eukaryota</taxon>
        <taxon>Fungi</taxon>
        <taxon>Dikarya</taxon>
        <taxon>Ascomycota</taxon>
        <taxon>Pezizomycotina</taxon>
        <taxon>Dothideomycetes</taxon>
        <taxon>Dothideomycetidae</taxon>
        <taxon>Mycosphaerellales</taxon>
        <taxon>Teratosphaeriaceae</taxon>
        <taxon>Recurvomyces</taxon>
    </lineage>
</organism>
<sequence>MHGTIGCVQFEYDCYYEPAQKRRQLRMSSPTQRTAKLDTEESLQHFEESSPTPSADDDIERFGSREANSSAAFVRKLAVSIDPANAPPLHLFAWNLFMGTRKVHGYQPVARPITSIVSRATMESLFTIYLDKFDRCYGFINKQQVAQRIQARWQTDIADGPYDAILCGIAAAGYLFSCRETVSLEMDLIESAKQILDRWSDLEVSVDIVQGWVLRVAYMRMTAAPHAAWVASCTMMHLIDAARLHIETENIALPDSPAAPVNEEERELHRRIVGIARHSNVWLSFDLGRSRVALHNSKFALPTTRPHGDFTTELLRILPLAESLDPQRDVSLSELKSLLKEVLSQQHTEPPSVLAQTNMTMLICRRLRALDVQLTGSLLDDVLALTARSLRGAQAMLNASSPWHHVANVPFQVVCILLAIDSPAAIGQLGDAIKTLSNVSQGYNTDATREALNTACLLVWLQQKRKEKDTQSLTDILSAYSPAPQPFDQTTNLALDPLWSAGVGQAWAGTDSTWLDSLVNDMPNLQGLDFTQLLEQGFQ</sequence>
<keyword evidence="3" id="KW-0805">Transcription regulation</keyword>
<feature type="compositionally biased region" description="Basic and acidic residues" evidence="7">
    <location>
        <begin position="35"/>
        <end position="48"/>
    </location>
</feature>
<dbReference type="Proteomes" id="UP001274830">
    <property type="component" value="Unassembled WGS sequence"/>
</dbReference>
<gene>
    <name evidence="8" type="ORF">LTR78_006543</name>
</gene>
<evidence type="ECO:0000256" key="7">
    <source>
        <dbReference type="SAM" id="MobiDB-lite"/>
    </source>
</evidence>
<keyword evidence="1" id="KW-0479">Metal-binding</keyword>
<evidence type="ECO:0000256" key="4">
    <source>
        <dbReference type="ARBA" id="ARBA00023125"/>
    </source>
</evidence>
<name>A0AAE0WKZ0_9PEZI</name>
<evidence type="ECO:0008006" key="10">
    <source>
        <dbReference type="Google" id="ProtNLM"/>
    </source>
</evidence>
<evidence type="ECO:0000256" key="2">
    <source>
        <dbReference type="ARBA" id="ARBA00022833"/>
    </source>
</evidence>
<dbReference type="InterPro" id="IPR052478">
    <property type="entry name" value="Metabolite_Synth_Reg"/>
</dbReference>
<dbReference type="CDD" id="cd12148">
    <property type="entry name" value="fungal_TF_MHR"/>
    <property type="match status" value="1"/>
</dbReference>
<keyword evidence="6" id="KW-0539">Nucleus</keyword>
<dbReference type="PANTHER" id="PTHR31779">
    <property type="entry name" value="2-NITROPROPANE DIOXYGENASE FAMILY, PUTATIVE (AFU_ORTHOLOGUE AFUA_2G17430)-RELATED"/>
    <property type="match status" value="1"/>
</dbReference>
<evidence type="ECO:0000256" key="1">
    <source>
        <dbReference type="ARBA" id="ARBA00022723"/>
    </source>
</evidence>